<dbReference type="Pfam" id="PF08240">
    <property type="entry name" value="ADH_N"/>
    <property type="match status" value="1"/>
</dbReference>
<organism evidence="4 5">
    <name type="scientific">Kitasatospora atroaurantiaca</name>
    <dbReference type="NCBI Taxonomy" id="285545"/>
    <lineage>
        <taxon>Bacteria</taxon>
        <taxon>Bacillati</taxon>
        <taxon>Actinomycetota</taxon>
        <taxon>Actinomycetes</taxon>
        <taxon>Kitasatosporales</taxon>
        <taxon>Streptomycetaceae</taxon>
        <taxon>Kitasatospora</taxon>
    </lineage>
</organism>
<keyword evidence="5" id="KW-1185">Reference proteome</keyword>
<dbReference type="PANTHER" id="PTHR48106:SF8">
    <property type="entry name" value="OS02G0805600 PROTEIN"/>
    <property type="match status" value="1"/>
</dbReference>
<dbReference type="InterPro" id="IPR036291">
    <property type="entry name" value="NAD(P)-bd_dom_sf"/>
</dbReference>
<dbReference type="SUPFAM" id="SSF51735">
    <property type="entry name" value="NAD(P)-binding Rossmann-fold domains"/>
    <property type="match status" value="1"/>
</dbReference>
<evidence type="ECO:0000256" key="2">
    <source>
        <dbReference type="ARBA" id="ARBA00023002"/>
    </source>
</evidence>
<dbReference type="Proteomes" id="UP000318416">
    <property type="component" value="Unassembled WGS sequence"/>
</dbReference>
<gene>
    <name evidence="4" type="ORF">FB465_3629</name>
</gene>
<dbReference type="GO" id="GO:0070402">
    <property type="term" value="F:NADPH binding"/>
    <property type="evidence" value="ECO:0007669"/>
    <property type="project" value="TreeGrafter"/>
</dbReference>
<dbReference type="InterPro" id="IPR011032">
    <property type="entry name" value="GroES-like_sf"/>
</dbReference>
<dbReference type="EMBL" id="VIVR01000001">
    <property type="protein sequence ID" value="TWE18549.1"/>
    <property type="molecule type" value="Genomic_DNA"/>
</dbReference>
<dbReference type="SUPFAM" id="SSF50129">
    <property type="entry name" value="GroES-like"/>
    <property type="match status" value="1"/>
</dbReference>
<keyword evidence="2" id="KW-0560">Oxidoreductase</keyword>
<feature type="domain" description="Enoyl reductase (ER)" evidence="3">
    <location>
        <begin position="18"/>
        <end position="331"/>
    </location>
</feature>
<dbReference type="Pfam" id="PF00107">
    <property type="entry name" value="ADH_zinc_N"/>
    <property type="match status" value="1"/>
</dbReference>
<dbReference type="InterPro" id="IPR013154">
    <property type="entry name" value="ADH-like_N"/>
</dbReference>
<proteinExistence type="predicted"/>
<accession>A0A561ESH0</accession>
<dbReference type="Gene3D" id="3.40.50.720">
    <property type="entry name" value="NAD(P)-binding Rossmann-like Domain"/>
    <property type="match status" value="1"/>
</dbReference>
<comment type="caution">
    <text evidence="4">The sequence shown here is derived from an EMBL/GenBank/DDBJ whole genome shotgun (WGS) entry which is preliminary data.</text>
</comment>
<reference evidence="4 5" key="1">
    <citation type="submission" date="2019-06" db="EMBL/GenBank/DDBJ databases">
        <title>Sequencing the genomes of 1000 actinobacteria strains.</title>
        <authorList>
            <person name="Klenk H.-P."/>
        </authorList>
    </citation>
    <scope>NUCLEOTIDE SEQUENCE [LARGE SCALE GENOMIC DNA]</scope>
    <source>
        <strain evidence="4 5">DSM 41649</strain>
    </source>
</reference>
<dbReference type="InterPro" id="IPR013149">
    <property type="entry name" value="ADH-like_C"/>
</dbReference>
<dbReference type="InterPro" id="IPR014189">
    <property type="entry name" value="Quinone_OxRdtase_PIG3"/>
</dbReference>
<keyword evidence="1" id="KW-0521">NADP</keyword>
<dbReference type="GO" id="GO:0016651">
    <property type="term" value="F:oxidoreductase activity, acting on NAD(P)H"/>
    <property type="evidence" value="ECO:0007669"/>
    <property type="project" value="TreeGrafter"/>
</dbReference>
<dbReference type="InterPro" id="IPR020843">
    <property type="entry name" value="ER"/>
</dbReference>
<evidence type="ECO:0000313" key="5">
    <source>
        <dbReference type="Proteomes" id="UP000318416"/>
    </source>
</evidence>
<evidence type="ECO:0000259" key="3">
    <source>
        <dbReference type="SMART" id="SM00829"/>
    </source>
</evidence>
<dbReference type="SMART" id="SM00829">
    <property type="entry name" value="PKS_ER"/>
    <property type="match status" value="1"/>
</dbReference>
<protein>
    <submittedName>
        <fullName evidence="4">Putative PIG3 family NAD(P)H quinone oxidoreductase</fullName>
    </submittedName>
</protein>
<evidence type="ECO:0000256" key="1">
    <source>
        <dbReference type="ARBA" id="ARBA00022857"/>
    </source>
</evidence>
<dbReference type="Gene3D" id="3.90.180.10">
    <property type="entry name" value="Medium-chain alcohol dehydrogenases, catalytic domain"/>
    <property type="match status" value="1"/>
</dbReference>
<evidence type="ECO:0000313" key="4">
    <source>
        <dbReference type="EMBL" id="TWE18549.1"/>
    </source>
</evidence>
<dbReference type="PANTHER" id="PTHR48106">
    <property type="entry name" value="QUINONE OXIDOREDUCTASE PIG3-RELATED"/>
    <property type="match status" value="1"/>
</dbReference>
<dbReference type="NCBIfam" id="TIGR02824">
    <property type="entry name" value="quinone_pig3"/>
    <property type="match status" value="1"/>
</dbReference>
<name>A0A561ESH0_9ACTN</name>
<sequence>MSARSVTGMRAITIPQPGGPEVLTWAEVPDPVPAAGEVLVEVAATAVNRADLLQRQGFYDPPPGSSPYPGLECSGRIVALGPGVAGWGVGDEVCALLAGGGYAERVAVPVGQLLPVPKGVSLEEAAALPEAACTVWSNIFMVAHLRPAETVLVHGGASGIGTMAIQLAKAVGAKVLVTAGSPAKLARCAELGADVGIDYREQDFLEAAREATGGEGVDVILDIMGAKYLQRNVDALAVNGRLVIIGLQGGVKGELNLGTLLAKRAAVAATSLRPRPLGEKAAIVAAVREHVWPLVEAGVVRPVVDRVLPLTDVAAAHRVLEAGEQVGKVVLRVPPAR</sequence>
<dbReference type="AlphaFoldDB" id="A0A561ESH0"/>
<dbReference type="CDD" id="cd05276">
    <property type="entry name" value="p53_inducible_oxidoreductase"/>
    <property type="match status" value="1"/>
</dbReference>